<keyword evidence="1" id="KW-0479">Metal-binding</keyword>
<dbReference type="InterPro" id="IPR006612">
    <property type="entry name" value="THAP_Znf"/>
</dbReference>
<dbReference type="PANTHER" id="PTHR46600:SF11">
    <property type="entry name" value="THAP DOMAIN-CONTAINING PROTEIN 10"/>
    <property type="match status" value="1"/>
</dbReference>
<protein>
    <recommendedName>
        <fullName evidence="7">THAP-type domain-containing protein</fullName>
    </recommendedName>
</protein>
<dbReference type="OrthoDB" id="6623696at2759"/>
<dbReference type="AlphaFoldDB" id="A0A9P0JA31"/>
<feature type="region of interest" description="Disordered" evidence="6">
    <location>
        <begin position="89"/>
        <end position="114"/>
    </location>
</feature>
<evidence type="ECO:0000313" key="8">
    <source>
        <dbReference type="EMBL" id="CAH1733113.1"/>
    </source>
</evidence>
<dbReference type="SUPFAM" id="SSF57716">
    <property type="entry name" value="Glucocorticoid receptor-like (DNA-binding domain)"/>
    <property type="match status" value="1"/>
</dbReference>
<evidence type="ECO:0000256" key="5">
    <source>
        <dbReference type="PROSITE-ProRule" id="PRU00309"/>
    </source>
</evidence>
<dbReference type="GO" id="GO:0008270">
    <property type="term" value="F:zinc ion binding"/>
    <property type="evidence" value="ECO:0007669"/>
    <property type="project" value="UniProtKB-KW"/>
</dbReference>
<dbReference type="PANTHER" id="PTHR46600">
    <property type="entry name" value="THAP DOMAIN-CONTAINING"/>
    <property type="match status" value="1"/>
</dbReference>
<keyword evidence="2 5" id="KW-0863">Zinc-finger</keyword>
<dbReference type="SMART" id="SM00980">
    <property type="entry name" value="THAP"/>
    <property type="match status" value="1"/>
</dbReference>
<proteinExistence type="predicted"/>
<dbReference type="Gene3D" id="6.20.210.20">
    <property type="entry name" value="THAP domain"/>
    <property type="match status" value="1"/>
</dbReference>
<reference evidence="8" key="2">
    <citation type="submission" date="2022-10" db="EMBL/GenBank/DDBJ databases">
        <authorList>
            <consortium name="ENA_rothamsted_submissions"/>
            <consortium name="culmorum"/>
            <person name="King R."/>
        </authorList>
    </citation>
    <scope>NUCLEOTIDE SEQUENCE</scope>
</reference>
<dbReference type="InterPro" id="IPR038441">
    <property type="entry name" value="THAP_Znf_sf"/>
</dbReference>
<evidence type="ECO:0000256" key="4">
    <source>
        <dbReference type="ARBA" id="ARBA00023125"/>
    </source>
</evidence>
<keyword evidence="4 5" id="KW-0238">DNA-binding</keyword>
<keyword evidence="9" id="KW-1185">Reference proteome</keyword>
<organism evidence="8 9">
    <name type="scientific">Aphis gossypii</name>
    <name type="common">Cotton aphid</name>
    <dbReference type="NCBI Taxonomy" id="80765"/>
    <lineage>
        <taxon>Eukaryota</taxon>
        <taxon>Metazoa</taxon>
        <taxon>Ecdysozoa</taxon>
        <taxon>Arthropoda</taxon>
        <taxon>Hexapoda</taxon>
        <taxon>Insecta</taxon>
        <taxon>Pterygota</taxon>
        <taxon>Neoptera</taxon>
        <taxon>Paraneoptera</taxon>
        <taxon>Hemiptera</taxon>
        <taxon>Sternorrhyncha</taxon>
        <taxon>Aphidomorpha</taxon>
        <taxon>Aphidoidea</taxon>
        <taxon>Aphididae</taxon>
        <taxon>Aphidini</taxon>
        <taxon>Aphis</taxon>
        <taxon>Aphis</taxon>
    </lineage>
</organism>
<evidence type="ECO:0000256" key="3">
    <source>
        <dbReference type="ARBA" id="ARBA00022833"/>
    </source>
</evidence>
<name>A0A9P0JA31_APHGO</name>
<accession>A0A9P0JA31</accession>
<dbReference type="SMART" id="SM00692">
    <property type="entry name" value="DM3"/>
    <property type="match status" value="1"/>
</dbReference>
<keyword evidence="3" id="KW-0862">Zinc</keyword>
<evidence type="ECO:0000259" key="7">
    <source>
        <dbReference type="PROSITE" id="PS50950"/>
    </source>
</evidence>
<dbReference type="Pfam" id="PF05485">
    <property type="entry name" value="THAP"/>
    <property type="match status" value="1"/>
</dbReference>
<gene>
    <name evidence="8" type="ORF">APHIGO_LOCUS9481</name>
</gene>
<evidence type="ECO:0000256" key="6">
    <source>
        <dbReference type="SAM" id="MobiDB-lite"/>
    </source>
</evidence>
<dbReference type="PROSITE" id="PS50950">
    <property type="entry name" value="ZF_THAP"/>
    <property type="match status" value="1"/>
</dbReference>
<dbReference type="InterPro" id="IPR026516">
    <property type="entry name" value="THAP1/10"/>
</dbReference>
<evidence type="ECO:0000256" key="2">
    <source>
        <dbReference type="ARBA" id="ARBA00022771"/>
    </source>
</evidence>
<dbReference type="EMBL" id="OU899036">
    <property type="protein sequence ID" value="CAH1733113.1"/>
    <property type="molecule type" value="Genomic_DNA"/>
</dbReference>
<dbReference type="Proteomes" id="UP001154329">
    <property type="component" value="Chromosome 3"/>
</dbReference>
<evidence type="ECO:0000256" key="1">
    <source>
        <dbReference type="ARBA" id="ARBA00022723"/>
    </source>
</evidence>
<feature type="compositionally biased region" description="Polar residues" evidence="6">
    <location>
        <begin position="89"/>
        <end position="112"/>
    </location>
</feature>
<evidence type="ECO:0000313" key="9">
    <source>
        <dbReference type="Proteomes" id="UP001154329"/>
    </source>
</evidence>
<sequence length="134" mass="15650">MVLICMVKSCINSKTTTREKKCSLFRVPKDLDRSKEWLMNCGREDLIFKSIVNLNKSYRVCMNHFKNNMFSNPEKTRLLISAVPTQFDEQVDKPSSNPVLTQTTKDLTLNTPRKSKPKVLLRVLWKKKEKKENS</sequence>
<dbReference type="GO" id="GO:0043565">
    <property type="term" value="F:sequence-specific DNA binding"/>
    <property type="evidence" value="ECO:0007669"/>
    <property type="project" value="InterPro"/>
</dbReference>
<reference evidence="8" key="1">
    <citation type="submission" date="2022-02" db="EMBL/GenBank/DDBJ databases">
        <authorList>
            <person name="King R."/>
        </authorList>
    </citation>
    <scope>NUCLEOTIDE SEQUENCE</scope>
</reference>
<feature type="domain" description="THAP-type" evidence="7">
    <location>
        <begin position="1"/>
        <end position="87"/>
    </location>
</feature>